<sequence>MQCNESQFTTNQTNERNYDAVAIEQQLAKAQEEIADLKSQIMWLERSYE</sequence>
<evidence type="ECO:0000313" key="2">
    <source>
        <dbReference type="EMBL" id="GHF00566.1"/>
    </source>
</evidence>
<evidence type="ECO:0000313" key="3">
    <source>
        <dbReference type="Proteomes" id="UP000626370"/>
    </source>
</evidence>
<protein>
    <submittedName>
        <fullName evidence="2">Uncharacterized protein</fullName>
    </submittedName>
</protein>
<comment type="caution">
    <text evidence="2">The sequence shown here is derived from an EMBL/GenBank/DDBJ whole genome shotgun (WGS) entry which is preliminary data.</text>
</comment>
<dbReference type="RefSeq" id="WP_189379321.1">
    <property type="nucleotide sequence ID" value="NZ_BNAH01000016.1"/>
</dbReference>
<reference evidence="3" key="1">
    <citation type="journal article" date="2019" name="Int. J. Syst. Evol. Microbiol.">
        <title>The Global Catalogue of Microorganisms (GCM) 10K type strain sequencing project: providing services to taxonomists for standard genome sequencing and annotation.</title>
        <authorList>
            <consortium name="The Broad Institute Genomics Platform"/>
            <consortium name="The Broad Institute Genome Sequencing Center for Infectious Disease"/>
            <person name="Wu L."/>
            <person name="Ma J."/>
        </authorList>
    </citation>
    <scope>NUCLEOTIDE SEQUENCE [LARGE SCALE GENOMIC DNA]</scope>
    <source>
        <strain evidence="3">CGMCC 1.15922</strain>
    </source>
</reference>
<dbReference type="EMBL" id="BNAH01000016">
    <property type="protein sequence ID" value="GHF00566.1"/>
    <property type="molecule type" value="Genomic_DNA"/>
</dbReference>
<feature type="coiled-coil region" evidence="1">
    <location>
        <begin position="20"/>
        <end position="47"/>
    </location>
</feature>
<proteinExistence type="predicted"/>
<gene>
    <name evidence="2" type="ORF">GCM10011501_32510</name>
</gene>
<evidence type="ECO:0000256" key="1">
    <source>
        <dbReference type="SAM" id="Coils"/>
    </source>
</evidence>
<keyword evidence="1" id="KW-0175">Coiled coil</keyword>
<name>A0ABQ3J177_9GAMM</name>
<keyword evidence="3" id="KW-1185">Reference proteome</keyword>
<dbReference type="Proteomes" id="UP000626370">
    <property type="component" value="Unassembled WGS sequence"/>
</dbReference>
<organism evidence="2 3">
    <name type="scientific">Thalassotalea profundi</name>
    <dbReference type="NCBI Taxonomy" id="2036687"/>
    <lineage>
        <taxon>Bacteria</taxon>
        <taxon>Pseudomonadati</taxon>
        <taxon>Pseudomonadota</taxon>
        <taxon>Gammaproteobacteria</taxon>
        <taxon>Alteromonadales</taxon>
        <taxon>Colwelliaceae</taxon>
        <taxon>Thalassotalea</taxon>
    </lineage>
</organism>
<accession>A0ABQ3J177</accession>